<accession>A0A974RZK2</accession>
<dbReference type="InterPro" id="IPR010982">
    <property type="entry name" value="Lambda_DNA-bd_dom_sf"/>
</dbReference>
<gene>
    <name evidence="5" type="ORF">JHT90_07300</name>
</gene>
<evidence type="ECO:0000256" key="1">
    <source>
        <dbReference type="ARBA" id="ARBA00023015"/>
    </source>
</evidence>
<dbReference type="InterPro" id="IPR052359">
    <property type="entry name" value="HTH-type_reg/antitoxin"/>
</dbReference>
<evidence type="ECO:0000256" key="2">
    <source>
        <dbReference type="ARBA" id="ARBA00023125"/>
    </source>
</evidence>
<keyword evidence="3" id="KW-0804">Transcription</keyword>
<dbReference type="PANTHER" id="PTHR36511">
    <property type="entry name" value="MERR FAMILY BACTERIAL REGULATORY PROTEIN"/>
    <property type="match status" value="1"/>
</dbReference>
<evidence type="ECO:0000256" key="3">
    <source>
        <dbReference type="ARBA" id="ARBA00023163"/>
    </source>
</evidence>
<dbReference type="CDD" id="cd12870">
    <property type="entry name" value="MqsA"/>
    <property type="match status" value="1"/>
</dbReference>
<dbReference type="SUPFAM" id="SSF47413">
    <property type="entry name" value="lambda repressor-like DNA-binding domains"/>
    <property type="match status" value="1"/>
</dbReference>
<dbReference type="EMBL" id="CP067393">
    <property type="protein sequence ID" value="QQP87154.1"/>
    <property type="molecule type" value="Genomic_DNA"/>
</dbReference>
<protein>
    <submittedName>
        <fullName evidence="5">Type II toxin-antitoxin system MqsA family antitoxin</fullName>
    </submittedName>
</protein>
<evidence type="ECO:0000313" key="5">
    <source>
        <dbReference type="EMBL" id="QQP87154.1"/>
    </source>
</evidence>
<dbReference type="Pfam" id="PF15731">
    <property type="entry name" value="MqsA_antitoxin"/>
    <property type="match status" value="1"/>
</dbReference>
<dbReference type="Gene3D" id="1.10.260.40">
    <property type="entry name" value="lambda repressor-like DNA-binding domains"/>
    <property type="match status" value="1"/>
</dbReference>
<name>A0A974RZK2_9GAMM</name>
<sequence length="135" mass="15010">MTINKCPECSAKLVKDKKDFTYVYKGESVTLKKLPGLYCTGCDEVIYDSAISRLINDAANILNKKVNAKEINPEFIINVRKKLGLTQQEAADIFGGGVNAFSRYETGRAVPPVSVLKLLKILDKHPELLAELKEH</sequence>
<keyword evidence="2" id="KW-0238">DNA-binding</keyword>
<feature type="domain" description="HTH cro/C1-type" evidence="4">
    <location>
        <begin position="76"/>
        <end position="129"/>
    </location>
</feature>
<dbReference type="AlphaFoldDB" id="A0A974RZK2"/>
<evidence type="ECO:0000259" key="4">
    <source>
        <dbReference type="PROSITE" id="PS50943"/>
    </source>
</evidence>
<dbReference type="CDD" id="cd00093">
    <property type="entry name" value="HTH_XRE"/>
    <property type="match status" value="1"/>
</dbReference>
<dbReference type="KEGG" id="eaz:JHT90_07300"/>
<dbReference type="NCBIfam" id="TIGR03830">
    <property type="entry name" value="CxxCG_CxxCG_HTH"/>
    <property type="match status" value="1"/>
</dbReference>
<dbReference type="InterPro" id="IPR032758">
    <property type="entry name" value="MqsA/HigA-2"/>
</dbReference>
<keyword evidence="1" id="KW-0805">Transcription regulation</keyword>
<reference evidence="5 6" key="1">
    <citation type="submission" date="2021-01" db="EMBL/GenBank/DDBJ databases">
        <title>Entomomonas sp. F2A isolated from a house cricket (Acheta domesticus).</title>
        <authorList>
            <person name="Spergser J."/>
            <person name="Busse H.-J."/>
        </authorList>
    </citation>
    <scope>NUCLEOTIDE SEQUENCE [LARGE SCALE GENOMIC DNA]</scope>
    <source>
        <strain evidence="5 6">F2A</strain>
    </source>
</reference>
<dbReference type="SMART" id="SM00530">
    <property type="entry name" value="HTH_XRE"/>
    <property type="match status" value="1"/>
</dbReference>
<dbReference type="PANTHER" id="PTHR36511:SF4">
    <property type="entry name" value="ANTITOXIN MQSA"/>
    <property type="match status" value="1"/>
</dbReference>
<dbReference type="PROSITE" id="PS50943">
    <property type="entry name" value="HTH_CROC1"/>
    <property type="match status" value="1"/>
</dbReference>
<dbReference type="InterPro" id="IPR022452">
    <property type="entry name" value="MqsA"/>
</dbReference>
<dbReference type="InterPro" id="IPR022453">
    <property type="entry name" value="Znf_MqsA-type"/>
</dbReference>
<dbReference type="GO" id="GO:0003677">
    <property type="term" value="F:DNA binding"/>
    <property type="evidence" value="ECO:0007669"/>
    <property type="project" value="UniProtKB-KW"/>
</dbReference>
<dbReference type="Gene3D" id="3.10.20.860">
    <property type="match status" value="1"/>
</dbReference>
<dbReference type="InterPro" id="IPR001387">
    <property type="entry name" value="Cro/C1-type_HTH"/>
</dbReference>
<dbReference type="NCBIfam" id="TIGR03831">
    <property type="entry name" value="YgiT_finger"/>
    <property type="match status" value="1"/>
</dbReference>
<organism evidence="5 6">
    <name type="scientific">Entomomonas asaccharolytica</name>
    <dbReference type="NCBI Taxonomy" id="2785331"/>
    <lineage>
        <taxon>Bacteria</taxon>
        <taxon>Pseudomonadati</taxon>
        <taxon>Pseudomonadota</taxon>
        <taxon>Gammaproteobacteria</taxon>
        <taxon>Pseudomonadales</taxon>
        <taxon>Pseudomonadaceae</taxon>
        <taxon>Entomomonas</taxon>
    </lineage>
</organism>
<evidence type="ECO:0000313" key="6">
    <source>
        <dbReference type="Proteomes" id="UP000595278"/>
    </source>
</evidence>
<proteinExistence type="predicted"/>
<keyword evidence="6" id="KW-1185">Reference proteome</keyword>
<dbReference type="Proteomes" id="UP000595278">
    <property type="component" value="Chromosome"/>
</dbReference>